<dbReference type="EMBL" id="JBHUHQ010000020">
    <property type="protein sequence ID" value="MFD2045680.1"/>
    <property type="molecule type" value="Genomic_DNA"/>
</dbReference>
<gene>
    <name evidence="1" type="ORF">ACFSJF_15495</name>
</gene>
<dbReference type="InterPro" id="IPR007710">
    <property type="entry name" value="Nucleoside_deoxyribTrfase"/>
</dbReference>
<sequence length="134" mass="15233">MKFYIASGLSNKELVRYVSEKLIEKGYIHTYDWTQNNRATDEETLREIGELEKKAVAESDMLIVLLPGGKGTHTELGLALALNKPVYLYSSEELDISTTTTFYFVEGVDRFHGEVDDFIQHIIISSIKRKGETI</sequence>
<dbReference type="Proteomes" id="UP001597383">
    <property type="component" value="Unassembled WGS sequence"/>
</dbReference>
<reference evidence="2" key="1">
    <citation type="journal article" date="2019" name="Int. J. Syst. Evol. Microbiol.">
        <title>The Global Catalogue of Microorganisms (GCM) 10K type strain sequencing project: providing services to taxonomists for standard genome sequencing and annotation.</title>
        <authorList>
            <consortium name="The Broad Institute Genomics Platform"/>
            <consortium name="The Broad Institute Genome Sequencing Center for Infectious Disease"/>
            <person name="Wu L."/>
            <person name="Ma J."/>
        </authorList>
    </citation>
    <scope>NUCLEOTIDE SEQUENCE [LARGE SCALE GENOMIC DNA]</scope>
    <source>
        <strain evidence="2">R28</strain>
    </source>
</reference>
<dbReference type="RefSeq" id="WP_377558322.1">
    <property type="nucleotide sequence ID" value="NZ_JBHUHQ010000020.1"/>
</dbReference>
<protein>
    <submittedName>
        <fullName evidence="1">Nucleoside 2-deoxyribosyltransferase</fullName>
    </submittedName>
</protein>
<dbReference type="Gene3D" id="3.40.50.450">
    <property type="match status" value="1"/>
</dbReference>
<evidence type="ECO:0000313" key="2">
    <source>
        <dbReference type="Proteomes" id="UP001597383"/>
    </source>
</evidence>
<comment type="caution">
    <text evidence="1">The sequence shown here is derived from an EMBL/GenBank/DDBJ whole genome shotgun (WGS) entry which is preliminary data.</text>
</comment>
<name>A0ABW4W498_9BACI</name>
<dbReference type="Pfam" id="PF05014">
    <property type="entry name" value="Nuc_deoxyrib_tr"/>
    <property type="match status" value="1"/>
</dbReference>
<proteinExistence type="predicted"/>
<dbReference type="SUPFAM" id="SSF52309">
    <property type="entry name" value="N-(deoxy)ribosyltransferase-like"/>
    <property type="match status" value="1"/>
</dbReference>
<evidence type="ECO:0000313" key="1">
    <source>
        <dbReference type="EMBL" id="MFD2045680.1"/>
    </source>
</evidence>
<organism evidence="1 2">
    <name type="scientific">Ornithinibacillus salinisoli</name>
    <dbReference type="NCBI Taxonomy" id="1848459"/>
    <lineage>
        <taxon>Bacteria</taxon>
        <taxon>Bacillati</taxon>
        <taxon>Bacillota</taxon>
        <taxon>Bacilli</taxon>
        <taxon>Bacillales</taxon>
        <taxon>Bacillaceae</taxon>
        <taxon>Ornithinibacillus</taxon>
    </lineage>
</organism>
<accession>A0ABW4W498</accession>
<keyword evidence="2" id="KW-1185">Reference proteome</keyword>